<protein>
    <submittedName>
        <fullName evidence="1">Uncharacterized protein</fullName>
    </submittedName>
</protein>
<keyword evidence="2" id="KW-1185">Reference proteome</keyword>
<dbReference type="Proteomes" id="UP001465755">
    <property type="component" value="Unassembled WGS sequence"/>
</dbReference>
<gene>
    <name evidence="1" type="ORF">WJX73_000278</name>
</gene>
<dbReference type="PANTHER" id="PTHR34201:SF12">
    <property type="entry name" value="PROTEIN TRIGALACTOSYLDIACYLGLYCEROL 5, CHLOROPLASTIC"/>
    <property type="match status" value="1"/>
</dbReference>
<proteinExistence type="predicted"/>
<accession>A0AAW1PBR0</accession>
<name>A0AAW1PBR0_9CHLO</name>
<dbReference type="InterPro" id="IPR053288">
    <property type="entry name" value="TGD_Bridge_Protein"/>
</dbReference>
<reference evidence="1 2" key="1">
    <citation type="journal article" date="2024" name="Nat. Commun.">
        <title>Phylogenomics reveals the evolutionary origins of lichenization in chlorophyte algae.</title>
        <authorList>
            <person name="Puginier C."/>
            <person name="Libourel C."/>
            <person name="Otte J."/>
            <person name="Skaloud P."/>
            <person name="Haon M."/>
            <person name="Grisel S."/>
            <person name="Petersen M."/>
            <person name="Berrin J.G."/>
            <person name="Delaux P.M."/>
            <person name="Dal Grande F."/>
            <person name="Keller J."/>
        </authorList>
    </citation>
    <scope>NUCLEOTIDE SEQUENCE [LARGE SCALE GENOMIC DNA]</scope>
    <source>
        <strain evidence="1 2">SAG 2036</strain>
    </source>
</reference>
<dbReference type="PANTHER" id="PTHR34201">
    <property type="entry name" value="GLYCINE-RICH PROTEIN"/>
    <property type="match status" value="1"/>
</dbReference>
<comment type="caution">
    <text evidence="1">The sequence shown here is derived from an EMBL/GenBank/DDBJ whole genome shotgun (WGS) entry which is preliminary data.</text>
</comment>
<dbReference type="AlphaFoldDB" id="A0AAW1PBR0"/>
<sequence>MGGSSFQGAGVGAGIGIGCGFGVGWGFGGGPVGFAGLGAGGGCGIGIGMGWGYGLAFGAHYIDTAPVFEETKKRKLNPLQQLQRSLQRLVAGPQRAAQKQSS</sequence>
<organism evidence="1 2">
    <name type="scientific">Symbiochloris irregularis</name>
    <dbReference type="NCBI Taxonomy" id="706552"/>
    <lineage>
        <taxon>Eukaryota</taxon>
        <taxon>Viridiplantae</taxon>
        <taxon>Chlorophyta</taxon>
        <taxon>core chlorophytes</taxon>
        <taxon>Trebouxiophyceae</taxon>
        <taxon>Trebouxiales</taxon>
        <taxon>Trebouxiaceae</taxon>
        <taxon>Symbiochloris</taxon>
    </lineage>
</organism>
<dbReference type="EMBL" id="JALJOQ010000040">
    <property type="protein sequence ID" value="KAK9805879.1"/>
    <property type="molecule type" value="Genomic_DNA"/>
</dbReference>
<evidence type="ECO:0000313" key="1">
    <source>
        <dbReference type="EMBL" id="KAK9805879.1"/>
    </source>
</evidence>
<evidence type="ECO:0000313" key="2">
    <source>
        <dbReference type="Proteomes" id="UP001465755"/>
    </source>
</evidence>